<dbReference type="EMBL" id="WIRE01000001">
    <property type="protein sequence ID" value="MQX52159.1"/>
    <property type="molecule type" value="Genomic_DNA"/>
</dbReference>
<name>A0A6N7LPM6_9GAMM</name>
<gene>
    <name evidence="1" type="ORF">GFN93_02800</name>
</gene>
<dbReference type="Proteomes" id="UP000469421">
    <property type="component" value="Unassembled WGS sequence"/>
</dbReference>
<accession>A0A6N7LPM6</accession>
<proteinExistence type="predicted"/>
<sequence length="57" mass="6440">MTKTFRFRQVVFDFRNSLLATRPCLRGAANIPFVTVDLADGKVGIPLALFLIGEWKK</sequence>
<comment type="caution">
    <text evidence="1">The sequence shown here is derived from an EMBL/GenBank/DDBJ whole genome shotgun (WGS) entry which is preliminary data.</text>
</comment>
<dbReference type="RefSeq" id="WP_153498898.1">
    <property type="nucleotide sequence ID" value="NZ_WIRE01000001.1"/>
</dbReference>
<reference evidence="1 2" key="1">
    <citation type="submission" date="2019-10" db="EMBL/GenBank/DDBJ databases">
        <title>Alcanivorax sp.PA15-N-34 draft genome sequence.</title>
        <authorList>
            <person name="Liao X."/>
            <person name="Shao Z."/>
        </authorList>
    </citation>
    <scope>NUCLEOTIDE SEQUENCE [LARGE SCALE GENOMIC DNA]</scope>
    <source>
        <strain evidence="1 2">PA15-N-34</strain>
    </source>
</reference>
<keyword evidence="2" id="KW-1185">Reference proteome</keyword>
<organism evidence="1 2">
    <name type="scientific">Alcanivorax sediminis</name>
    <dbReference type="NCBI Taxonomy" id="2663008"/>
    <lineage>
        <taxon>Bacteria</taxon>
        <taxon>Pseudomonadati</taxon>
        <taxon>Pseudomonadota</taxon>
        <taxon>Gammaproteobacteria</taxon>
        <taxon>Oceanospirillales</taxon>
        <taxon>Alcanivoracaceae</taxon>
        <taxon>Alcanivorax</taxon>
    </lineage>
</organism>
<protein>
    <submittedName>
        <fullName evidence="1">Uncharacterized protein</fullName>
    </submittedName>
</protein>
<evidence type="ECO:0000313" key="1">
    <source>
        <dbReference type="EMBL" id="MQX52159.1"/>
    </source>
</evidence>
<dbReference type="AlphaFoldDB" id="A0A6N7LPM6"/>
<evidence type="ECO:0000313" key="2">
    <source>
        <dbReference type="Proteomes" id="UP000469421"/>
    </source>
</evidence>